<accession>A0AAD3TMH4</accession>
<dbReference type="GO" id="GO:0003676">
    <property type="term" value="F:nucleic acid binding"/>
    <property type="evidence" value="ECO:0007669"/>
    <property type="project" value="InterPro"/>
</dbReference>
<evidence type="ECO:0008006" key="5">
    <source>
        <dbReference type="Google" id="ProtNLM"/>
    </source>
</evidence>
<dbReference type="EMBL" id="BSYO01000040">
    <property type="protein sequence ID" value="GMH31502.1"/>
    <property type="molecule type" value="Genomic_DNA"/>
</dbReference>
<dbReference type="GO" id="GO:0008270">
    <property type="term" value="F:zinc ion binding"/>
    <property type="evidence" value="ECO:0007669"/>
    <property type="project" value="InterPro"/>
</dbReference>
<evidence type="ECO:0000256" key="2">
    <source>
        <dbReference type="SAM" id="MobiDB-lite"/>
    </source>
</evidence>
<dbReference type="Pfam" id="PF14223">
    <property type="entry name" value="Retrotran_gag_2"/>
    <property type="match status" value="1"/>
</dbReference>
<evidence type="ECO:0000256" key="1">
    <source>
        <dbReference type="SAM" id="Coils"/>
    </source>
</evidence>
<keyword evidence="4" id="KW-1185">Reference proteome</keyword>
<gene>
    <name evidence="3" type="ORF">Nepgr_033345</name>
</gene>
<feature type="coiled-coil region" evidence="1">
    <location>
        <begin position="383"/>
        <end position="424"/>
    </location>
</feature>
<reference evidence="3" key="1">
    <citation type="submission" date="2023-05" db="EMBL/GenBank/DDBJ databases">
        <title>Nepenthes gracilis genome sequencing.</title>
        <authorList>
            <person name="Fukushima K."/>
        </authorList>
    </citation>
    <scope>NUCLEOTIDE SEQUENCE</scope>
    <source>
        <strain evidence="3">SING2019-196</strain>
    </source>
</reference>
<name>A0AAD3TMH4_NEPGR</name>
<dbReference type="PANTHER" id="PTHR35317">
    <property type="entry name" value="OS04G0629600 PROTEIN"/>
    <property type="match status" value="1"/>
</dbReference>
<keyword evidence="1" id="KW-0175">Coiled coil</keyword>
<dbReference type="AlphaFoldDB" id="A0AAD3TMH4"/>
<sequence length="444" mass="51223">MCTSGSLSVPPFFDGSNYAYWKVRMRAFLKSLDERVWARTQVGWTPPTSSSGNEPKALSSWTKEELDACNLNSKGLHAIFMAVSPDEFKRISMCETSKDTCDILEITHEGTKLVKNLKLQMLTTRFEKIKMKDDETFDEFYAQLNDIVNFTFNLGERIPKNRIVRKVLRSLPERFRPKVTAIKKSKDLDKLKIEELVGSLQTYEHTLPQSKKNKSLALKSSREERNRDSDEESCSDDDFALFVKKFKKFLKKNNSSSEKMDVDLKRSHKFEKKDRRELKDHKSKNTQGVQCHECKGFGHYRAECPNLKRQQGQAFKANVTLSVDEEEEGETCFENDPVKYMAFMTSICDHSVEDLNHSADSVDESEAESDGLQEAYDKLFRVCLNVKKQNKTLNSRVIELEQERLALQSELDSTTQELENLKISFAKQFTTLESELEASRKDLK</sequence>
<dbReference type="PANTHER" id="PTHR35317:SF35">
    <property type="entry name" value="DUF4219 DOMAIN-CONTAINING PROTEIN"/>
    <property type="match status" value="1"/>
</dbReference>
<dbReference type="SUPFAM" id="SSF57756">
    <property type="entry name" value="Retrovirus zinc finger-like domains"/>
    <property type="match status" value="1"/>
</dbReference>
<feature type="region of interest" description="Disordered" evidence="2">
    <location>
        <begin position="208"/>
        <end position="234"/>
    </location>
</feature>
<dbReference type="InterPro" id="IPR036875">
    <property type="entry name" value="Znf_CCHC_sf"/>
</dbReference>
<protein>
    <recommendedName>
        <fullName evidence="5">Gag-pol polyprotein</fullName>
    </recommendedName>
</protein>
<dbReference type="Proteomes" id="UP001279734">
    <property type="component" value="Unassembled WGS sequence"/>
</dbReference>
<organism evidence="3 4">
    <name type="scientific">Nepenthes gracilis</name>
    <name type="common">Slender pitcher plant</name>
    <dbReference type="NCBI Taxonomy" id="150966"/>
    <lineage>
        <taxon>Eukaryota</taxon>
        <taxon>Viridiplantae</taxon>
        <taxon>Streptophyta</taxon>
        <taxon>Embryophyta</taxon>
        <taxon>Tracheophyta</taxon>
        <taxon>Spermatophyta</taxon>
        <taxon>Magnoliopsida</taxon>
        <taxon>eudicotyledons</taxon>
        <taxon>Gunneridae</taxon>
        <taxon>Pentapetalae</taxon>
        <taxon>Caryophyllales</taxon>
        <taxon>Nepenthaceae</taxon>
        <taxon>Nepenthes</taxon>
    </lineage>
</organism>
<evidence type="ECO:0000313" key="4">
    <source>
        <dbReference type="Proteomes" id="UP001279734"/>
    </source>
</evidence>
<proteinExistence type="predicted"/>
<comment type="caution">
    <text evidence="3">The sequence shown here is derived from an EMBL/GenBank/DDBJ whole genome shotgun (WGS) entry which is preliminary data.</text>
</comment>
<evidence type="ECO:0000313" key="3">
    <source>
        <dbReference type="EMBL" id="GMH31502.1"/>
    </source>
</evidence>